<accession>A0A8H5BF04</accession>
<evidence type="ECO:0000313" key="2">
    <source>
        <dbReference type="EMBL" id="KAF5322050.1"/>
    </source>
</evidence>
<dbReference type="InterPro" id="IPR032466">
    <property type="entry name" value="Metal_Hydrolase"/>
</dbReference>
<keyword evidence="3" id="KW-1185">Reference proteome</keyword>
<dbReference type="PANTHER" id="PTHR43135:SF3">
    <property type="entry name" value="ALPHA-D-RIBOSE 1-METHYLPHOSPHONATE 5-TRIPHOSPHATE DIPHOSPHATASE"/>
    <property type="match status" value="1"/>
</dbReference>
<name>A0A8H5BF04_9AGAR</name>
<dbReference type="AlphaFoldDB" id="A0A8H5BF04"/>
<organism evidence="2 3">
    <name type="scientific">Psilocybe cf. subviscida</name>
    <dbReference type="NCBI Taxonomy" id="2480587"/>
    <lineage>
        <taxon>Eukaryota</taxon>
        <taxon>Fungi</taxon>
        <taxon>Dikarya</taxon>
        <taxon>Basidiomycota</taxon>
        <taxon>Agaricomycotina</taxon>
        <taxon>Agaricomycetes</taxon>
        <taxon>Agaricomycetidae</taxon>
        <taxon>Agaricales</taxon>
        <taxon>Agaricineae</taxon>
        <taxon>Strophariaceae</taxon>
        <taxon>Psilocybe</taxon>
    </lineage>
</organism>
<sequence length="689" mass="74663">MWRNPRYNVAKELKEKQDKYCARALSNDWRGLGDFPQDLKWEALVDVLRGHVKVNVHCYEAVDIDAFVRLTQEFKLPVAAFHHASEAYLVPERLKQAYGGPPAVALFASAARYKREAYRNSEFAPRILAENGITVLMKADDPAGVNLRYLLHEAQLVHYYGFPANLALASVTSNAAEVLGMGHRVGYIKEGYDADLVIWDSHPLALGATPKQVFIDGIQQLERPIVLEKPESFQKTPRVPNWDKEARETVEWEGLPPLSPPKKRASPRDEVVVFENVKSVHVIKNGAVMNLARKGVKAASSALSMVVAVNGSIACYGDDCPSFVSEHAGNALKPTHVDLEGGEILPGLVSYGCSLGLDHITLEPSTADGNVYDSLEENAPKILGEGPVIRAVDGLQYQTRNSLIANSEVMRRLAYRNGVTTGVTSPLAGPMQSPGFLSGLGTAFSLSAAHKLEKGAVVQAVTAVHVSLSRWSTTGVSTQIAALRRLLLGEGKGEIAEWFKKVREGELPLVVLVYSADIIATLITLKKQIEGETGLPLRLTITGASEAHILAKELAEANVRVILSPVRPFPLLWEQSRILPGPPLSKNSAVMELLEHNVTVGVGCESAEWGSTARNLPFDIAWAAIESGGRISKEQAIAMGTTNILEALGVDVNSMTGDLVATRGGDLLDFGSKVAAVLSPRQDKVHIFV</sequence>
<dbReference type="OrthoDB" id="10258955at2759"/>
<feature type="domain" description="Amidohydrolase-related" evidence="1">
    <location>
        <begin position="125"/>
        <end position="217"/>
    </location>
</feature>
<comment type="caution">
    <text evidence="2">The sequence shown here is derived from an EMBL/GenBank/DDBJ whole genome shotgun (WGS) entry which is preliminary data.</text>
</comment>
<dbReference type="SUPFAM" id="SSF51556">
    <property type="entry name" value="Metallo-dependent hydrolases"/>
    <property type="match status" value="2"/>
</dbReference>
<evidence type="ECO:0000313" key="3">
    <source>
        <dbReference type="Proteomes" id="UP000567179"/>
    </source>
</evidence>
<dbReference type="InterPro" id="IPR006680">
    <property type="entry name" value="Amidohydro-rel"/>
</dbReference>
<dbReference type="Gene3D" id="3.20.20.140">
    <property type="entry name" value="Metal-dependent hydrolases"/>
    <property type="match status" value="2"/>
</dbReference>
<dbReference type="EMBL" id="JAACJJ010000028">
    <property type="protein sequence ID" value="KAF5322050.1"/>
    <property type="molecule type" value="Genomic_DNA"/>
</dbReference>
<dbReference type="InterPro" id="IPR051781">
    <property type="entry name" value="Metallo-dep_Hydrolase"/>
</dbReference>
<dbReference type="Proteomes" id="UP000567179">
    <property type="component" value="Unassembled WGS sequence"/>
</dbReference>
<gene>
    <name evidence="2" type="ORF">D9619_001859</name>
</gene>
<dbReference type="Pfam" id="PF01979">
    <property type="entry name" value="Amidohydro_1"/>
    <property type="match status" value="1"/>
</dbReference>
<evidence type="ECO:0000259" key="1">
    <source>
        <dbReference type="Pfam" id="PF01979"/>
    </source>
</evidence>
<dbReference type="PANTHER" id="PTHR43135">
    <property type="entry name" value="ALPHA-D-RIBOSE 1-METHYLPHOSPHONATE 5-TRIPHOSPHATE DIPHOSPHATASE"/>
    <property type="match status" value="1"/>
</dbReference>
<dbReference type="GO" id="GO:0016787">
    <property type="term" value="F:hydrolase activity"/>
    <property type="evidence" value="ECO:0007669"/>
    <property type="project" value="InterPro"/>
</dbReference>
<protein>
    <recommendedName>
        <fullName evidence="1">Amidohydrolase-related domain-containing protein</fullName>
    </recommendedName>
</protein>
<reference evidence="2 3" key="1">
    <citation type="journal article" date="2020" name="ISME J.">
        <title>Uncovering the hidden diversity of litter-decomposition mechanisms in mushroom-forming fungi.</title>
        <authorList>
            <person name="Floudas D."/>
            <person name="Bentzer J."/>
            <person name="Ahren D."/>
            <person name="Johansson T."/>
            <person name="Persson P."/>
            <person name="Tunlid A."/>
        </authorList>
    </citation>
    <scope>NUCLEOTIDE SEQUENCE [LARGE SCALE GENOMIC DNA]</scope>
    <source>
        <strain evidence="2 3">CBS 101986</strain>
    </source>
</reference>
<proteinExistence type="predicted"/>